<dbReference type="EMBL" id="CGCX01002529">
    <property type="protein sequence ID" value="CFS13056.1"/>
    <property type="molecule type" value="Genomic_DNA"/>
</dbReference>
<reference evidence="2 3" key="1">
    <citation type="submission" date="2015-03" db="EMBL/GenBank/DDBJ databases">
        <authorList>
            <consortium name="Pathogen Informatics"/>
        </authorList>
    </citation>
    <scope>NUCLEOTIDE SEQUENCE [LARGE SCALE GENOMIC DNA]</scope>
    <source>
        <strain evidence="2 3">C09601061</strain>
    </source>
</reference>
<organism evidence="2 3">
    <name type="scientific">Mycobacterium tuberculosis</name>
    <dbReference type="NCBI Taxonomy" id="1773"/>
    <lineage>
        <taxon>Bacteria</taxon>
        <taxon>Bacillati</taxon>
        <taxon>Actinomycetota</taxon>
        <taxon>Actinomycetes</taxon>
        <taxon>Mycobacteriales</taxon>
        <taxon>Mycobacteriaceae</taxon>
        <taxon>Mycobacterium</taxon>
        <taxon>Mycobacterium tuberculosis complex</taxon>
    </lineage>
</organism>
<accession>A0A654U750</accession>
<evidence type="ECO:0000256" key="1">
    <source>
        <dbReference type="SAM" id="MobiDB-lite"/>
    </source>
</evidence>
<evidence type="ECO:0000313" key="3">
    <source>
        <dbReference type="Proteomes" id="UP000046680"/>
    </source>
</evidence>
<dbReference type="Proteomes" id="UP000046680">
    <property type="component" value="Unassembled WGS sequence"/>
</dbReference>
<proteinExistence type="predicted"/>
<feature type="compositionally biased region" description="Polar residues" evidence="1">
    <location>
        <begin position="56"/>
        <end position="66"/>
    </location>
</feature>
<feature type="compositionally biased region" description="Low complexity" evidence="1">
    <location>
        <begin position="44"/>
        <end position="55"/>
    </location>
</feature>
<dbReference type="AlphaFoldDB" id="A0A654U750"/>
<name>A0A654U750_MYCTX</name>
<feature type="region of interest" description="Disordered" evidence="1">
    <location>
        <begin position="1"/>
        <end position="26"/>
    </location>
</feature>
<feature type="region of interest" description="Disordered" evidence="1">
    <location>
        <begin position="43"/>
        <end position="66"/>
    </location>
</feature>
<evidence type="ECO:0000313" key="2">
    <source>
        <dbReference type="EMBL" id="CFS13056.1"/>
    </source>
</evidence>
<sequence length="66" mass="6958">MITPVSVGPRHGVQPSANTAPSTGAPATLVNWRGVNLAWRCRAPMNPTNTRPMTTISTPPTRCSSS</sequence>
<protein>
    <submittedName>
        <fullName evidence="2">Uncharacterized protein</fullName>
    </submittedName>
</protein>
<gene>
    <name evidence="2" type="ORF">ERS007657_04166</name>
</gene>